<dbReference type="InterPro" id="IPR039491">
    <property type="entry name" value="REX1-B"/>
</dbReference>
<keyword evidence="2" id="KW-1185">Reference proteome</keyword>
<organism evidence="1 2">
    <name type="scientific">Thecamonas trahens ATCC 50062</name>
    <dbReference type="NCBI Taxonomy" id="461836"/>
    <lineage>
        <taxon>Eukaryota</taxon>
        <taxon>Apusozoa</taxon>
        <taxon>Apusomonadida</taxon>
        <taxon>Apusomonadidae</taxon>
        <taxon>Thecamonas</taxon>
    </lineage>
</organism>
<name>A0A0L0DD26_THETB</name>
<reference evidence="1 2" key="1">
    <citation type="submission" date="2010-05" db="EMBL/GenBank/DDBJ databases">
        <title>The Genome Sequence of Thecamonas trahens ATCC 50062.</title>
        <authorList>
            <consortium name="The Broad Institute Genome Sequencing Platform"/>
            <person name="Russ C."/>
            <person name="Cuomo C."/>
            <person name="Shea T."/>
            <person name="Young S.K."/>
            <person name="Zeng Q."/>
            <person name="Koehrsen M."/>
            <person name="Haas B."/>
            <person name="Borodovsky M."/>
            <person name="Guigo R."/>
            <person name="Alvarado L."/>
            <person name="Berlin A."/>
            <person name="Bochicchio J."/>
            <person name="Borenstein D."/>
            <person name="Chapman S."/>
            <person name="Chen Z."/>
            <person name="Freedman E."/>
            <person name="Gellesch M."/>
            <person name="Goldberg J."/>
            <person name="Griggs A."/>
            <person name="Gujja S."/>
            <person name="Heilman E."/>
            <person name="Heiman D."/>
            <person name="Hepburn T."/>
            <person name="Howarth C."/>
            <person name="Jen D."/>
            <person name="Larson L."/>
            <person name="Mehta T."/>
            <person name="Park D."/>
            <person name="Pearson M."/>
            <person name="Roberts A."/>
            <person name="Saif S."/>
            <person name="Shenoy N."/>
            <person name="Sisk P."/>
            <person name="Stolte C."/>
            <person name="Sykes S."/>
            <person name="Thomson T."/>
            <person name="Walk T."/>
            <person name="White J."/>
            <person name="Yandava C."/>
            <person name="Burger G."/>
            <person name="Gray M.W."/>
            <person name="Holland P.W.H."/>
            <person name="King N."/>
            <person name="Lang F.B.F."/>
            <person name="Roger A.J."/>
            <person name="Ruiz-Trillo I."/>
            <person name="Lander E."/>
            <person name="Nusbaum C."/>
        </authorList>
    </citation>
    <scope>NUCLEOTIDE SEQUENCE [LARGE SCALE GENOMIC DNA]</scope>
    <source>
        <strain evidence="1 2">ATCC 50062</strain>
    </source>
</reference>
<dbReference type="Proteomes" id="UP000054408">
    <property type="component" value="Unassembled WGS sequence"/>
</dbReference>
<accession>A0A0L0DD26</accession>
<dbReference type="EMBL" id="GL349459">
    <property type="protein sequence ID" value="KNC50100.1"/>
    <property type="molecule type" value="Genomic_DNA"/>
</dbReference>
<evidence type="ECO:0000313" key="1">
    <source>
        <dbReference type="EMBL" id="KNC50100.1"/>
    </source>
</evidence>
<protein>
    <submittedName>
        <fullName evidence="1">Uncharacterized protein</fullName>
    </submittedName>
</protein>
<evidence type="ECO:0000313" key="2">
    <source>
        <dbReference type="Proteomes" id="UP000054408"/>
    </source>
</evidence>
<dbReference type="RefSeq" id="XP_013757259.1">
    <property type="nucleotide sequence ID" value="XM_013901805.1"/>
</dbReference>
<proteinExistence type="predicted"/>
<dbReference type="PANTHER" id="PTHR28309:SF1">
    <property type="entry name" value="REQUIRED FOR EXCISION 1-B DOMAIN-CONTAINING PROTEIN"/>
    <property type="match status" value="1"/>
</dbReference>
<dbReference type="AlphaFoldDB" id="A0A0L0DD26"/>
<gene>
    <name evidence="1" type="ORF">AMSG_05872</name>
</gene>
<dbReference type="Pfam" id="PF14966">
    <property type="entry name" value="DNA_repr_REX1B"/>
    <property type="match status" value="1"/>
</dbReference>
<sequence length="231" mass="23997">MSQSCKEEMEAVAVGQEAAGGATDTSTAGTADVAGAADAAGAAGCLPPAEAMAATPVAAQSTGELMARMVRLQLRRQETYAEMNAALEALLAPAGTVDRISPQSYMARVEEATGIFATTSNAVRNIEARLRAPESELASKPLAALVRSIQQVERDRLMLVSAIHALRVQSEDVLRKASGTTDSGEGDEPVDGVVPRGEVLSAKLSESKAALGRVETELAELMQELQAEAMS</sequence>
<dbReference type="GeneID" id="25565180"/>
<dbReference type="PANTHER" id="PTHR28309">
    <property type="entry name" value="REQUIRED FOR EXCISION 1-B DOMAIN-CONTAINING PROTEIN"/>
    <property type="match status" value="1"/>
</dbReference>